<protein>
    <recommendedName>
        <fullName evidence="3">Non-specific serine/threonine protein kinase</fullName>
    </recommendedName>
</protein>
<evidence type="ECO:0000313" key="1">
    <source>
        <dbReference type="EMBL" id="KAK7462670.1"/>
    </source>
</evidence>
<keyword evidence="2" id="KW-1185">Reference proteome</keyword>
<accession>A0ABR1JKH9</accession>
<evidence type="ECO:0000313" key="2">
    <source>
        <dbReference type="Proteomes" id="UP001498398"/>
    </source>
</evidence>
<dbReference type="InterPro" id="IPR011009">
    <property type="entry name" value="Kinase-like_dom_sf"/>
</dbReference>
<reference evidence="1 2" key="1">
    <citation type="submission" date="2024-01" db="EMBL/GenBank/DDBJ databases">
        <title>A draft genome for the cacao thread blight pathogen Marasmiellus scandens.</title>
        <authorList>
            <person name="Baruah I.K."/>
            <person name="Leung J."/>
            <person name="Bukari Y."/>
            <person name="Amoako-Attah I."/>
            <person name="Meinhardt L.W."/>
            <person name="Bailey B.A."/>
            <person name="Cohen S.P."/>
        </authorList>
    </citation>
    <scope>NUCLEOTIDE SEQUENCE [LARGE SCALE GENOMIC DNA]</scope>
    <source>
        <strain evidence="1 2">GH-19</strain>
    </source>
</reference>
<dbReference type="Proteomes" id="UP001498398">
    <property type="component" value="Unassembled WGS sequence"/>
</dbReference>
<proteinExistence type="predicted"/>
<sequence>MSSATNSISALDLLKRGNDYRRNAQILKGKTDAATKTSSIPEMMLEDHLKVRQVVCDNTFLEAAVAEWHEYLEDTQCDTETQMGFLFLLKCAFKDKLGEKNESTTHQIHAYELDALHLICNLVFQQKYKRMDRKLERYSEASEDDNVTPDHCSRINLEEYQDQAWEENEPLQYMITSTSHEDKTMRVGAGVFRPKDGKIVETTWPGDPEPTTETSRITAQLTTQLVNSNTPYGVYYTLNRVLYIYHDRSQQRLFRSWHPSKDSADQEVDVAPVVDYVEYVSWILQGYALKYENEKESIALIKAKADREKEKRQRHRALRSNFVFTQFLRLFNGVTITVGSLYRKTFLDTSSLPPSRFSKHLPPFQLHFPEHSAVWSHNHKKLVAISPTAVAKISASDSRTFEHECKMTLKAAHLLPGHTPKVLMISRGDLNLLLQTYEGPSLDEWSDLSRSELVLLLQLIQQAHDGGLHHHDIAPRNITLSGEKSVSIID</sequence>
<comment type="caution">
    <text evidence="1">The sequence shown here is derived from an EMBL/GenBank/DDBJ whole genome shotgun (WGS) entry which is preliminary data.</text>
</comment>
<dbReference type="EMBL" id="JBANRG010000010">
    <property type="protein sequence ID" value="KAK7462670.1"/>
    <property type="molecule type" value="Genomic_DNA"/>
</dbReference>
<organism evidence="1 2">
    <name type="scientific">Marasmiellus scandens</name>
    <dbReference type="NCBI Taxonomy" id="2682957"/>
    <lineage>
        <taxon>Eukaryota</taxon>
        <taxon>Fungi</taxon>
        <taxon>Dikarya</taxon>
        <taxon>Basidiomycota</taxon>
        <taxon>Agaricomycotina</taxon>
        <taxon>Agaricomycetes</taxon>
        <taxon>Agaricomycetidae</taxon>
        <taxon>Agaricales</taxon>
        <taxon>Marasmiineae</taxon>
        <taxon>Omphalotaceae</taxon>
        <taxon>Marasmiellus</taxon>
    </lineage>
</organism>
<name>A0ABR1JKH9_9AGAR</name>
<evidence type="ECO:0008006" key="3">
    <source>
        <dbReference type="Google" id="ProtNLM"/>
    </source>
</evidence>
<dbReference type="SUPFAM" id="SSF56112">
    <property type="entry name" value="Protein kinase-like (PK-like)"/>
    <property type="match status" value="1"/>
</dbReference>
<gene>
    <name evidence="1" type="ORF">VKT23_007257</name>
</gene>